<dbReference type="EMBL" id="MU117982">
    <property type="protein sequence ID" value="KAF9650708.1"/>
    <property type="molecule type" value="Genomic_DNA"/>
</dbReference>
<keyword evidence="2" id="KW-1185">Reference proteome</keyword>
<dbReference type="Proteomes" id="UP000886501">
    <property type="component" value="Unassembled WGS sequence"/>
</dbReference>
<protein>
    <submittedName>
        <fullName evidence="1">Uncharacterized protein</fullName>
    </submittedName>
</protein>
<evidence type="ECO:0000313" key="2">
    <source>
        <dbReference type="Proteomes" id="UP000886501"/>
    </source>
</evidence>
<comment type="caution">
    <text evidence="1">The sequence shown here is derived from an EMBL/GenBank/DDBJ whole genome shotgun (WGS) entry which is preliminary data.</text>
</comment>
<evidence type="ECO:0000313" key="1">
    <source>
        <dbReference type="EMBL" id="KAF9650708.1"/>
    </source>
</evidence>
<gene>
    <name evidence="1" type="ORF">BDM02DRAFT_3092586</name>
</gene>
<reference evidence="1" key="2">
    <citation type="journal article" date="2020" name="Nat. Commun.">
        <title>Large-scale genome sequencing of mycorrhizal fungi provides insights into the early evolution of symbiotic traits.</title>
        <authorList>
            <person name="Miyauchi S."/>
            <person name="Kiss E."/>
            <person name="Kuo A."/>
            <person name="Drula E."/>
            <person name="Kohler A."/>
            <person name="Sanchez-Garcia M."/>
            <person name="Morin E."/>
            <person name="Andreopoulos B."/>
            <person name="Barry K.W."/>
            <person name="Bonito G."/>
            <person name="Buee M."/>
            <person name="Carver A."/>
            <person name="Chen C."/>
            <person name="Cichocki N."/>
            <person name="Clum A."/>
            <person name="Culley D."/>
            <person name="Crous P.W."/>
            <person name="Fauchery L."/>
            <person name="Girlanda M."/>
            <person name="Hayes R.D."/>
            <person name="Keri Z."/>
            <person name="LaButti K."/>
            <person name="Lipzen A."/>
            <person name="Lombard V."/>
            <person name="Magnuson J."/>
            <person name="Maillard F."/>
            <person name="Murat C."/>
            <person name="Nolan M."/>
            <person name="Ohm R.A."/>
            <person name="Pangilinan J."/>
            <person name="Pereira M.F."/>
            <person name="Perotto S."/>
            <person name="Peter M."/>
            <person name="Pfister S."/>
            <person name="Riley R."/>
            <person name="Sitrit Y."/>
            <person name="Stielow J.B."/>
            <person name="Szollosi G."/>
            <person name="Zifcakova L."/>
            <person name="Stursova M."/>
            <person name="Spatafora J.W."/>
            <person name="Tedersoo L."/>
            <person name="Vaario L.M."/>
            <person name="Yamada A."/>
            <person name="Yan M."/>
            <person name="Wang P."/>
            <person name="Xu J."/>
            <person name="Bruns T."/>
            <person name="Baldrian P."/>
            <person name="Vilgalys R."/>
            <person name="Dunand C."/>
            <person name="Henrissat B."/>
            <person name="Grigoriev I.V."/>
            <person name="Hibbett D."/>
            <person name="Nagy L.G."/>
            <person name="Martin F.M."/>
        </authorList>
    </citation>
    <scope>NUCLEOTIDE SEQUENCE</scope>
    <source>
        <strain evidence="1">P2</strain>
    </source>
</reference>
<name>A0ACB6ZN04_THEGA</name>
<proteinExistence type="predicted"/>
<reference evidence="1" key="1">
    <citation type="submission" date="2019-10" db="EMBL/GenBank/DDBJ databases">
        <authorList>
            <consortium name="DOE Joint Genome Institute"/>
            <person name="Kuo A."/>
            <person name="Miyauchi S."/>
            <person name="Kiss E."/>
            <person name="Drula E."/>
            <person name="Kohler A."/>
            <person name="Sanchez-Garcia M."/>
            <person name="Andreopoulos B."/>
            <person name="Barry K.W."/>
            <person name="Bonito G."/>
            <person name="Buee M."/>
            <person name="Carver A."/>
            <person name="Chen C."/>
            <person name="Cichocki N."/>
            <person name="Clum A."/>
            <person name="Culley D."/>
            <person name="Crous P.W."/>
            <person name="Fauchery L."/>
            <person name="Girlanda M."/>
            <person name="Hayes R."/>
            <person name="Keri Z."/>
            <person name="Labutti K."/>
            <person name="Lipzen A."/>
            <person name="Lombard V."/>
            <person name="Magnuson J."/>
            <person name="Maillard F."/>
            <person name="Morin E."/>
            <person name="Murat C."/>
            <person name="Nolan M."/>
            <person name="Ohm R."/>
            <person name="Pangilinan J."/>
            <person name="Pereira M."/>
            <person name="Perotto S."/>
            <person name="Peter M."/>
            <person name="Riley R."/>
            <person name="Sitrit Y."/>
            <person name="Stielow B."/>
            <person name="Szollosi G."/>
            <person name="Zifcakova L."/>
            <person name="Stursova M."/>
            <person name="Spatafora J.W."/>
            <person name="Tedersoo L."/>
            <person name="Vaario L.-M."/>
            <person name="Yamada A."/>
            <person name="Yan M."/>
            <person name="Wang P."/>
            <person name="Xu J."/>
            <person name="Bruns T."/>
            <person name="Baldrian P."/>
            <person name="Vilgalys R."/>
            <person name="Henrissat B."/>
            <person name="Grigoriev I.V."/>
            <person name="Hibbett D."/>
            <person name="Nagy L.G."/>
            <person name="Martin F.M."/>
        </authorList>
    </citation>
    <scope>NUCLEOTIDE SEQUENCE</scope>
    <source>
        <strain evidence="1">P2</strain>
    </source>
</reference>
<accession>A0ACB6ZN04</accession>
<sequence length="830" mass="92978">MSAAEIKALTHPPSAEHAQSTTLQWLNEKFPSFDQFQDSDDLEQLVQQAASEAEQLKTQLASSQELVDSVTAQTLRDADAYLETVQELGLIRDSLSDELSYLSDQLVSSMSGPDRQPTLLEDLETLQRNLKELESVKSYVRVIHRALSLSEAAIRQAQNFSSHASVSDYGLLQTFVSQLMDKCAAVDHALGQQPLHLVTFLQTLRDRTWADIKSSLFALMTTVSEKLGWPAKVDYPSARTEDRKAFDAVFLDLLKLQDLGEQLGVPKAEGLYPIQALVHPIALRFRFHFEGQRSTNQLDKPEWYFTHILNVVHDQRPFIESIAQRLLNSTRHKNINAWREFVLLLLPVVTRKLKRSVPSLLPHPPVLAHTIYQAISFDGALREEGFGLSGTSAEVTQGKNEWKGTSDTVLGRSDWFNAWLQGEKQFALDQYHASLTSGDPWRMADDQGNESGQEQDLRPTNSARRVKALIEQVTDRYSALPDIGQRLDFLSTIQLPILDLYRLRISSFLDGFESVSASFVRAVPGAISRDPSQPGGENSTKRETTGVGGAQKLCKALISTKYVAKAMQGWGDEVFFLELWTEIVIDSGLRVRADEDKLMPIPPPVRGTESDGGSIFDKLIEDYGALVERAEEMVVQHVCGEIEMELRAHFFSHISGRHEEPSIEPQHNYEIEIPSTLMAPVSLFSSYLAYFQSSLSTRMLSDLYRKTTARISNVVLQKMVLQRGVGRIGVKERRAVATECELWMETSRAALSGGGSGGRGSARLVEGPWRRLVEAGRLLALQGSEWDRIKALTFGTVGDEDWERGILEIMGFSELRRDEVQTVLRTRTDS</sequence>
<organism evidence="1 2">
    <name type="scientific">Thelephora ganbajun</name>
    <name type="common">Ganba fungus</name>
    <dbReference type="NCBI Taxonomy" id="370292"/>
    <lineage>
        <taxon>Eukaryota</taxon>
        <taxon>Fungi</taxon>
        <taxon>Dikarya</taxon>
        <taxon>Basidiomycota</taxon>
        <taxon>Agaricomycotina</taxon>
        <taxon>Agaricomycetes</taxon>
        <taxon>Thelephorales</taxon>
        <taxon>Thelephoraceae</taxon>
        <taxon>Thelephora</taxon>
    </lineage>
</organism>